<evidence type="ECO:0000256" key="1">
    <source>
        <dbReference type="ARBA" id="ARBA00004477"/>
    </source>
</evidence>
<keyword evidence="4 12" id="KW-0812">Transmembrane</keyword>
<organism evidence="14">
    <name type="scientific">Amblyomma triste</name>
    <name type="common">Neotropical tick</name>
    <dbReference type="NCBI Taxonomy" id="251400"/>
    <lineage>
        <taxon>Eukaryota</taxon>
        <taxon>Metazoa</taxon>
        <taxon>Ecdysozoa</taxon>
        <taxon>Arthropoda</taxon>
        <taxon>Chelicerata</taxon>
        <taxon>Arachnida</taxon>
        <taxon>Acari</taxon>
        <taxon>Parasitiformes</taxon>
        <taxon>Ixodida</taxon>
        <taxon>Ixodoidea</taxon>
        <taxon>Ixodidae</taxon>
        <taxon>Amblyomminae</taxon>
        <taxon>Amblyomma</taxon>
    </lineage>
</organism>
<evidence type="ECO:0000256" key="11">
    <source>
        <dbReference type="ARBA" id="ARBA00023284"/>
    </source>
</evidence>
<evidence type="ECO:0000256" key="2">
    <source>
        <dbReference type="ARBA" id="ARBA00006214"/>
    </source>
</evidence>
<comment type="subcellular location">
    <subcellularLocation>
        <location evidence="1">Endoplasmic reticulum membrane</location>
        <topology evidence="1">Multi-pass membrane protein</topology>
    </subcellularLocation>
</comment>
<proteinExistence type="evidence at transcript level"/>
<evidence type="ECO:0000259" key="13">
    <source>
        <dbReference type="SMART" id="SM00756"/>
    </source>
</evidence>
<reference evidence="14" key="1">
    <citation type="submission" date="2014-03" db="EMBL/GenBank/DDBJ databases">
        <title>The sialotranscriptome of Amblyomma triste, Amblyomma parvum and Amblyomma cajennense ticks, uncovered by 454-based RNA-seq.</title>
        <authorList>
            <person name="Garcia G.R."/>
            <person name="Gardinassi L.G."/>
            <person name="Ribeiro J.M."/>
            <person name="Anatriello E."/>
            <person name="Ferreira B.R."/>
            <person name="Moreira H.N."/>
            <person name="Mafra C."/>
            <person name="Olegario M.M."/>
            <person name="Szabo P.J."/>
            <person name="Miranda-Santos I.K."/>
            <person name="Maruyama S.R."/>
        </authorList>
    </citation>
    <scope>NUCLEOTIDE SEQUENCE</scope>
    <source>
        <strain evidence="14">Mato Grasso do Sul</strain>
        <tissue evidence="14">Salivary glands</tissue>
    </source>
</reference>
<dbReference type="Gene3D" id="1.20.1440.130">
    <property type="entry name" value="VKOR domain"/>
    <property type="match status" value="1"/>
</dbReference>
<comment type="similarity">
    <text evidence="2">Belongs to the VKOR family.</text>
</comment>
<evidence type="ECO:0000313" key="14">
    <source>
        <dbReference type="EMBL" id="JAC35063.1"/>
    </source>
</evidence>
<dbReference type="GO" id="GO:0048038">
    <property type="term" value="F:quinone binding"/>
    <property type="evidence" value="ECO:0007669"/>
    <property type="project" value="UniProtKB-KW"/>
</dbReference>
<dbReference type="InterPro" id="IPR042406">
    <property type="entry name" value="VKORC1/VKORC1L1"/>
</dbReference>
<evidence type="ECO:0000256" key="10">
    <source>
        <dbReference type="ARBA" id="ARBA00023157"/>
    </source>
</evidence>
<dbReference type="GO" id="GO:0005789">
    <property type="term" value="C:endoplasmic reticulum membrane"/>
    <property type="evidence" value="ECO:0007669"/>
    <property type="project" value="UniProtKB-SubCell"/>
</dbReference>
<keyword evidence="5" id="KW-0874">Quinone</keyword>
<evidence type="ECO:0000256" key="4">
    <source>
        <dbReference type="ARBA" id="ARBA00022692"/>
    </source>
</evidence>
<keyword evidence="8" id="KW-0560">Oxidoreductase</keyword>
<protein>
    <recommendedName>
        <fullName evidence="3">vitamin-K-epoxide reductase (warfarin-sensitive)</fullName>
        <ecNumber evidence="3">1.17.4.4</ecNumber>
    </recommendedName>
</protein>
<keyword evidence="6" id="KW-0256">Endoplasmic reticulum</keyword>
<feature type="transmembrane region" description="Helical" evidence="12">
    <location>
        <begin position="80"/>
        <end position="100"/>
    </location>
</feature>
<keyword evidence="9 12" id="KW-0472">Membrane</keyword>
<evidence type="ECO:0000256" key="9">
    <source>
        <dbReference type="ARBA" id="ARBA00023136"/>
    </source>
</evidence>
<evidence type="ECO:0000256" key="5">
    <source>
        <dbReference type="ARBA" id="ARBA00022719"/>
    </source>
</evidence>
<evidence type="ECO:0000256" key="8">
    <source>
        <dbReference type="ARBA" id="ARBA00023002"/>
    </source>
</evidence>
<evidence type="ECO:0000256" key="7">
    <source>
        <dbReference type="ARBA" id="ARBA00022989"/>
    </source>
</evidence>
<dbReference type="Pfam" id="PF07884">
    <property type="entry name" value="VKOR"/>
    <property type="match status" value="1"/>
</dbReference>
<keyword evidence="10" id="KW-1015">Disulfide bond</keyword>
<evidence type="ECO:0000256" key="3">
    <source>
        <dbReference type="ARBA" id="ARBA00012278"/>
    </source>
</evidence>
<dbReference type="EMBL" id="GBBM01000355">
    <property type="protein sequence ID" value="JAC35063.1"/>
    <property type="molecule type" value="mRNA"/>
</dbReference>
<dbReference type="CDD" id="cd12917">
    <property type="entry name" value="VKOR_euk"/>
    <property type="match status" value="1"/>
</dbReference>
<dbReference type="SMART" id="SM00756">
    <property type="entry name" value="VKc"/>
    <property type="match status" value="1"/>
</dbReference>
<feature type="domain" description="Vitamin K epoxide reductase" evidence="13">
    <location>
        <begin position="10"/>
        <end position="158"/>
    </location>
</feature>
<feature type="transmembrane region" description="Helical" evidence="12">
    <location>
        <begin position="15"/>
        <end position="33"/>
    </location>
</feature>
<name>A0A023GNY9_AMBTT</name>
<dbReference type="EC" id="1.17.4.4" evidence="3"/>
<keyword evidence="7 12" id="KW-1133">Transmembrane helix</keyword>
<feature type="transmembrane region" description="Helical" evidence="12">
    <location>
        <begin position="112"/>
        <end position="130"/>
    </location>
</feature>
<evidence type="ECO:0000256" key="6">
    <source>
        <dbReference type="ARBA" id="ARBA00022824"/>
    </source>
</evidence>
<dbReference type="InterPro" id="IPR038354">
    <property type="entry name" value="VKOR_sf"/>
</dbReference>
<accession>A0A023GNY9</accession>
<dbReference type="InterPro" id="IPR012932">
    <property type="entry name" value="VKOR"/>
</dbReference>
<dbReference type="PANTHER" id="PTHR14519">
    <property type="entry name" value="VITAMIN K EPOXIDE REDUCTASE COMPLEX, SUBUNIT 1"/>
    <property type="match status" value="1"/>
</dbReference>
<dbReference type="AlphaFoldDB" id="A0A023GNY9"/>
<dbReference type="GO" id="GO:0047057">
    <property type="term" value="F:vitamin-K-epoxide reductase (warfarin-sensitive) activity"/>
    <property type="evidence" value="ECO:0007669"/>
    <property type="project" value="UniProtKB-EC"/>
</dbReference>
<dbReference type="PANTHER" id="PTHR14519:SF8">
    <property type="entry name" value="VITAMIN K EPOXIDE REDUCTASE COMPLEX SUBUNIT 1"/>
    <property type="match status" value="1"/>
</dbReference>
<feature type="transmembrane region" description="Helical" evidence="12">
    <location>
        <begin position="136"/>
        <end position="156"/>
    </location>
</feature>
<evidence type="ECO:0000256" key="12">
    <source>
        <dbReference type="SAM" id="Phobius"/>
    </source>
</evidence>
<sequence length="169" mass="18934">MLPANSSARRRRLKLFNAVVCSLGVLVSVYAYVVETRAEHDPKYAPMCDISPRVSCTKAFNSRYGKGLGLFQRFVSADSILVQPNSVYGIIFYCIVFICGMPDGKRWDQVHFALCVLSNITSVYLAYILYFILYDLCVVCVTTYVCNALLLAGSICRQKVDVDKTKKKA</sequence>
<dbReference type="GO" id="GO:0042373">
    <property type="term" value="P:vitamin K metabolic process"/>
    <property type="evidence" value="ECO:0007669"/>
    <property type="project" value="InterPro"/>
</dbReference>
<keyword evidence="11" id="KW-0676">Redox-active center</keyword>